<dbReference type="Proteomes" id="UP000191418">
    <property type="component" value="Unassembled WGS sequence"/>
</dbReference>
<accession>A0A1T4RA74</accession>
<gene>
    <name evidence="2" type="ORF">BTE48_10285</name>
</gene>
<dbReference type="STRING" id="64969.SAMN02745127_02247"/>
<dbReference type="EMBL" id="MTSM01000012">
    <property type="protein sequence ID" value="OPX55144.1"/>
    <property type="molecule type" value="Genomic_DNA"/>
</dbReference>
<sequence>MPYKIIQTDSYFKKLTKFIKKHPDLLPRYAKAIELLEIDPYHPSLRLHKLKGRLGDYYSVSITMQYRIVIDFILINDEIIPIDIGSHDEVY</sequence>
<dbReference type="Gene3D" id="3.30.2310.20">
    <property type="entry name" value="RelE-like"/>
    <property type="match status" value="1"/>
</dbReference>
<keyword evidence="3" id="KW-1185">Reference proteome</keyword>
<dbReference type="RefSeq" id="WP_078745817.1">
    <property type="nucleotide sequence ID" value="NZ_FUXG01000015.1"/>
</dbReference>
<evidence type="ECO:0000256" key="1">
    <source>
        <dbReference type="ARBA" id="ARBA00022649"/>
    </source>
</evidence>
<evidence type="ECO:0000313" key="3">
    <source>
        <dbReference type="Proteomes" id="UP000191418"/>
    </source>
</evidence>
<keyword evidence="1" id="KW-1277">Toxin-antitoxin system</keyword>
<dbReference type="NCBIfam" id="TIGR02385">
    <property type="entry name" value="RelE_StbE"/>
    <property type="match status" value="1"/>
</dbReference>
<dbReference type="SUPFAM" id="SSF143011">
    <property type="entry name" value="RelE-like"/>
    <property type="match status" value="1"/>
</dbReference>
<dbReference type="InterPro" id="IPR035093">
    <property type="entry name" value="RelE/ParE_toxin_dom_sf"/>
</dbReference>
<proteinExistence type="predicted"/>
<name>A0A1T4RA74_9GAMM</name>
<dbReference type="AlphaFoldDB" id="A0A1T4RA74"/>
<reference evidence="2 3" key="1">
    <citation type="submission" date="2017-01" db="EMBL/GenBank/DDBJ databases">
        <title>Genome Sequencing of a Marine Spirillum, Oceanospirillum multiglobuliferum ATCC 33336, from Japan.</title>
        <authorList>
            <person name="Carney J.G."/>
            <person name="Trachtenberg A.M."/>
            <person name="Rheaume B.A."/>
            <person name="Linnane J.D."/>
            <person name="Pitts N.L."/>
            <person name="Mykles D.L."/>
            <person name="Maclea K.S."/>
        </authorList>
    </citation>
    <scope>NUCLEOTIDE SEQUENCE [LARGE SCALE GENOMIC DNA]</scope>
    <source>
        <strain evidence="2 3">ATCC 33336</strain>
    </source>
</reference>
<comment type="caution">
    <text evidence="2">The sequence shown here is derived from an EMBL/GenBank/DDBJ whole genome shotgun (WGS) entry which is preliminary data.</text>
</comment>
<evidence type="ECO:0000313" key="2">
    <source>
        <dbReference type="EMBL" id="OPX55144.1"/>
    </source>
</evidence>
<organism evidence="2 3">
    <name type="scientific">Oceanospirillum multiglobuliferum</name>
    <dbReference type="NCBI Taxonomy" id="64969"/>
    <lineage>
        <taxon>Bacteria</taxon>
        <taxon>Pseudomonadati</taxon>
        <taxon>Pseudomonadota</taxon>
        <taxon>Gammaproteobacteria</taxon>
        <taxon>Oceanospirillales</taxon>
        <taxon>Oceanospirillaceae</taxon>
        <taxon>Oceanospirillum</taxon>
    </lineage>
</organism>
<dbReference type="OrthoDB" id="9798691at2"/>
<dbReference type="InterPro" id="IPR007712">
    <property type="entry name" value="RelE/ParE_toxin"/>
</dbReference>
<protein>
    <submittedName>
        <fullName evidence="2">Plasmid stabilization protein</fullName>
    </submittedName>
</protein>